<dbReference type="InterPro" id="IPR042259">
    <property type="entry name" value="Raco-like_middle_sf"/>
</dbReference>
<dbReference type="PANTHER" id="PTHR42895:SF2">
    <property type="entry name" value="IRON-SULFUR CLUSTER PROTEIN"/>
    <property type="match status" value="1"/>
</dbReference>
<dbReference type="InterPro" id="IPR012675">
    <property type="entry name" value="Beta-grasp_dom_sf"/>
</dbReference>
<dbReference type="InterPro" id="IPR052911">
    <property type="entry name" value="Corrinoid_activation_enz"/>
</dbReference>
<dbReference type="InterPro" id="IPR041414">
    <property type="entry name" value="Raco-like_middle"/>
</dbReference>
<feature type="domain" description="2Fe-2S ferredoxin-type" evidence="1">
    <location>
        <begin position="34"/>
        <end position="123"/>
    </location>
</feature>
<dbReference type="Pfam" id="PF00111">
    <property type="entry name" value="Fer2"/>
    <property type="match status" value="1"/>
</dbReference>
<dbReference type="AlphaFoldDB" id="A0A831PM89"/>
<dbReference type="EMBL" id="DSDK01000578">
    <property type="protein sequence ID" value="HDR52042.1"/>
    <property type="molecule type" value="Genomic_DNA"/>
</dbReference>
<sequence>MKIWEVELLNLAKFGKFTCQSFVFTFESFMSKKAKISLQPLGKQITVNSGTPLIDFLHEFGVEFPCGGKGTCGRCRVKLLHGELQADTVQQQKLKKLGLEKEWRLACFCKAESDITIEIAQFEDIILADNTTFSFKPNDGFGIAVDVGTTTLVTQLLDLRTGHVLDVATALNPQGKFGADL</sequence>
<dbReference type="GO" id="GO:0051536">
    <property type="term" value="F:iron-sulfur cluster binding"/>
    <property type="evidence" value="ECO:0007669"/>
    <property type="project" value="InterPro"/>
</dbReference>
<dbReference type="Pfam" id="PF17651">
    <property type="entry name" value="Raco_middle"/>
    <property type="match status" value="1"/>
</dbReference>
<accession>A0A831PM89</accession>
<dbReference type="Gene3D" id="3.30.420.480">
    <property type="entry name" value="Domain of unknown function (DUF4445)"/>
    <property type="match status" value="1"/>
</dbReference>
<evidence type="ECO:0000313" key="2">
    <source>
        <dbReference type="EMBL" id="HDR52042.1"/>
    </source>
</evidence>
<evidence type="ECO:0000259" key="1">
    <source>
        <dbReference type="PROSITE" id="PS51085"/>
    </source>
</evidence>
<organism evidence="2">
    <name type="scientific">Mariniphaga anaerophila</name>
    <dbReference type="NCBI Taxonomy" id="1484053"/>
    <lineage>
        <taxon>Bacteria</taxon>
        <taxon>Pseudomonadati</taxon>
        <taxon>Bacteroidota</taxon>
        <taxon>Bacteroidia</taxon>
        <taxon>Marinilabiliales</taxon>
        <taxon>Prolixibacteraceae</taxon>
        <taxon>Mariniphaga</taxon>
    </lineage>
</organism>
<dbReference type="Proteomes" id="UP000886047">
    <property type="component" value="Unassembled WGS sequence"/>
</dbReference>
<dbReference type="Gene3D" id="3.10.20.30">
    <property type="match status" value="1"/>
</dbReference>
<gene>
    <name evidence="2" type="ORF">ENN90_10575</name>
</gene>
<proteinExistence type="predicted"/>
<feature type="non-terminal residue" evidence="2">
    <location>
        <position position="181"/>
    </location>
</feature>
<name>A0A831PM89_9BACT</name>
<dbReference type="PROSITE" id="PS51085">
    <property type="entry name" value="2FE2S_FER_2"/>
    <property type="match status" value="1"/>
</dbReference>
<reference evidence="2" key="1">
    <citation type="journal article" date="2020" name="mSystems">
        <title>Genome- and Community-Level Interaction Insights into Carbon Utilization and Element Cycling Functions of Hydrothermarchaeota in Hydrothermal Sediment.</title>
        <authorList>
            <person name="Zhou Z."/>
            <person name="Liu Y."/>
            <person name="Xu W."/>
            <person name="Pan J."/>
            <person name="Luo Z.H."/>
            <person name="Li M."/>
        </authorList>
    </citation>
    <scope>NUCLEOTIDE SEQUENCE [LARGE SCALE GENOMIC DNA]</scope>
    <source>
        <strain evidence="2">SpSt-1217</strain>
    </source>
</reference>
<protein>
    <submittedName>
        <fullName evidence="2">DUF4445 domain-containing protein</fullName>
    </submittedName>
</protein>
<dbReference type="InterPro" id="IPR001041">
    <property type="entry name" value="2Fe-2S_ferredoxin-type"/>
</dbReference>
<comment type="caution">
    <text evidence="2">The sequence shown here is derived from an EMBL/GenBank/DDBJ whole genome shotgun (WGS) entry which is preliminary data.</text>
</comment>
<dbReference type="SUPFAM" id="SSF54292">
    <property type="entry name" value="2Fe-2S ferredoxin-like"/>
    <property type="match status" value="1"/>
</dbReference>
<dbReference type="CDD" id="cd00207">
    <property type="entry name" value="fer2"/>
    <property type="match status" value="1"/>
</dbReference>
<dbReference type="PANTHER" id="PTHR42895">
    <property type="entry name" value="IRON-SULFUR CLUSTER-BINDING PROTEIN-RELATED"/>
    <property type="match status" value="1"/>
</dbReference>
<dbReference type="InterPro" id="IPR036010">
    <property type="entry name" value="2Fe-2S_ferredoxin-like_sf"/>
</dbReference>